<dbReference type="InterPro" id="IPR005835">
    <property type="entry name" value="NTP_transferase_dom"/>
</dbReference>
<sequence>MNNWQDVVVSPETSLKEAIAKIDKSALQVALVLKPDQTLAGIVTDGDIRRFILSGKSLDVPVCEVMNPQPTTALAWIPRSEILALMRRQVIHHLPLINAENQVVDLATLDDLIGAVQRPNWVVIMAGGLGTRLYPLTKECPKPLLTVGGKPILEIIVESFAEQGFKQIFLSVNYKAEMIEDYFKNGDRWGVQISYLQEKERLGTAGALSLLPEKPNLPMIVMNGDILTRTRFDNLLQFHELQNVVATMAVREYDFQVPYGVVRMDGTKIDSIEEKPVQRFFVNSGIYALSPDVLDYLPSGTFFDMPNLFQQLAAAARTTAAYPLREYWLDIGRMSDLERANQEIGNLWL</sequence>
<dbReference type="Pfam" id="PF00571">
    <property type="entry name" value="CBS"/>
    <property type="match status" value="2"/>
</dbReference>
<dbReference type="SUPFAM" id="SSF53448">
    <property type="entry name" value="Nucleotide-diphospho-sugar transferases"/>
    <property type="match status" value="1"/>
</dbReference>
<keyword evidence="1" id="KW-0129">CBS domain</keyword>
<feature type="domain" description="CBS" evidence="2">
    <location>
        <begin position="66"/>
        <end position="122"/>
    </location>
</feature>
<dbReference type="RefSeq" id="WP_220608172.1">
    <property type="nucleotide sequence ID" value="NZ_CP080598.1"/>
</dbReference>
<dbReference type="InterPro" id="IPR046342">
    <property type="entry name" value="CBS_dom_sf"/>
</dbReference>
<dbReference type="CDD" id="cd06426">
    <property type="entry name" value="NTP_transferase_like_2"/>
    <property type="match status" value="1"/>
</dbReference>
<accession>A0ABX8WU23</accession>
<dbReference type="PANTHER" id="PTHR22572">
    <property type="entry name" value="SUGAR-1-PHOSPHATE GUANYL TRANSFERASE"/>
    <property type="match status" value="1"/>
</dbReference>
<keyword evidence="4" id="KW-1185">Reference proteome</keyword>
<evidence type="ECO:0000259" key="2">
    <source>
        <dbReference type="PROSITE" id="PS51371"/>
    </source>
</evidence>
<evidence type="ECO:0000313" key="4">
    <source>
        <dbReference type="Proteomes" id="UP000826540"/>
    </source>
</evidence>
<dbReference type="Proteomes" id="UP000826540">
    <property type="component" value="Chromosome"/>
</dbReference>
<organism evidence="3 4">
    <name type="scientific">Sphaerospermopsis torques-reginae ITEP-024</name>
    <dbReference type="NCBI Taxonomy" id="984208"/>
    <lineage>
        <taxon>Bacteria</taxon>
        <taxon>Bacillati</taxon>
        <taxon>Cyanobacteriota</taxon>
        <taxon>Cyanophyceae</taxon>
        <taxon>Nostocales</taxon>
        <taxon>Aphanizomenonaceae</taxon>
        <taxon>Sphaerospermopsis</taxon>
        <taxon>Sphaerospermopsis torques-reginae</taxon>
    </lineage>
</organism>
<dbReference type="Gene3D" id="3.10.580.10">
    <property type="entry name" value="CBS-domain"/>
    <property type="match status" value="1"/>
</dbReference>
<dbReference type="PROSITE" id="PS51371">
    <property type="entry name" value="CBS"/>
    <property type="match status" value="2"/>
</dbReference>
<dbReference type="InterPro" id="IPR029044">
    <property type="entry name" value="Nucleotide-diphossugar_trans"/>
</dbReference>
<proteinExistence type="predicted"/>
<dbReference type="CDD" id="cd04607">
    <property type="entry name" value="CBS_pair_NTP_transferase_assoc"/>
    <property type="match status" value="1"/>
</dbReference>
<dbReference type="EMBL" id="CP080598">
    <property type="protein sequence ID" value="QYX29906.1"/>
    <property type="molecule type" value="Genomic_DNA"/>
</dbReference>
<evidence type="ECO:0000256" key="1">
    <source>
        <dbReference type="PROSITE-ProRule" id="PRU00703"/>
    </source>
</evidence>
<feature type="domain" description="CBS" evidence="2">
    <location>
        <begin position="1"/>
        <end position="58"/>
    </location>
</feature>
<protein>
    <submittedName>
        <fullName evidence="3">Nucleotidyltransferase family protein</fullName>
    </submittedName>
</protein>
<evidence type="ECO:0000313" key="3">
    <source>
        <dbReference type="EMBL" id="QYX29906.1"/>
    </source>
</evidence>
<dbReference type="Gene3D" id="3.90.550.10">
    <property type="entry name" value="Spore Coat Polysaccharide Biosynthesis Protein SpsA, Chain A"/>
    <property type="match status" value="1"/>
</dbReference>
<dbReference type="SMART" id="SM00116">
    <property type="entry name" value="CBS"/>
    <property type="match status" value="2"/>
</dbReference>
<dbReference type="Pfam" id="PF00483">
    <property type="entry name" value="NTP_transferase"/>
    <property type="match status" value="1"/>
</dbReference>
<reference evidence="3 4" key="1">
    <citation type="journal article" date="2022" name="J. Am. Chem. Soc.">
        <title>Biosynthesis of Guanitoxin Enables Global Environmental Detection in Freshwater Cyanobacteria.</title>
        <authorList>
            <person name="Lima S.T."/>
            <person name="Fallon T.R."/>
            <person name="Cordoza J.L."/>
            <person name="Chekan J.R."/>
            <person name="Delbaje E."/>
            <person name="Hopiavuori A.R."/>
            <person name="Alvarenga D.O."/>
            <person name="Wood S.M."/>
            <person name="Luhavaya H."/>
            <person name="Baumgartner J.T."/>
            <person name="Dorr F.A."/>
            <person name="Etchegaray A."/>
            <person name="Pinto E."/>
            <person name="McKinnie S.M.K."/>
            <person name="Fiore M.F."/>
            <person name="Moore B.S."/>
        </authorList>
    </citation>
    <scope>NUCLEOTIDE SEQUENCE [LARGE SCALE GENOMIC DNA]</scope>
    <source>
        <strain evidence="3 4">ITEP-024</strain>
    </source>
</reference>
<dbReference type="SUPFAM" id="SSF54631">
    <property type="entry name" value="CBS-domain pair"/>
    <property type="match status" value="1"/>
</dbReference>
<gene>
    <name evidence="3" type="ORF">K2F26_13045</name>
</gene>
<dbReference type="InterPro" id="IPR000644">
    <property type="entry name" value="CBS_dom"/>
</dbReference>
<dbReference type="InterPro" id="IPR050486">
    <property type="entry name" value="Mannose-1P_guanyltransferase"/>
</dbReference>
<name>A0ABX8WU23_9CYAN</name>